<dbReference type="AlphaFoldDB" id="A0A9D4M0Z8"/>
<name>A0A9D4M0Z8_DREPO</name>
<dbReference type="Proteomes" id="UP000828390">
    <property type="component" value="Unassembled WGS sequence"/>
</dbReference>
<reference evidence="1" key="2">
    <citation type="submission" date="2020-11" db="EMBL/GenBank/DDBJ databases">
        <authorList>
            <person name="McCartney M.A."/>
            <person name="Auch B."/>
            <person name="Kono T."/>
            <person name="Mallez S."/>
            <person name="Becker A."/>
            <person name="Gohl D.M."/>
            <person name="Silverstein K.A.T."/>
            <person name="Koren S."/>
            <person name="Bechman K.B."/>
            <person name="Herman A."/>
            <person name="Abrahante J.E."/>
            <person name="Garbe J."/>
        </authorList>
    </citation>
    <scope>NUCLEOTIDE SEQUENCE</scope>
    <source>
        <strain evidence="1">Duluth1</strain>
        <tissue evidence="1">Whole animal</tissue>
    </source>
</reference>
<evidence type="ECO:0000313" key="2">
    <source>
        <dbReference type="Proteomes" id="UP000828390"/>
    </source>
</evidence>
<comment type="caution">
    <text evidence="1">The sequence shown here is derived from an EMBL/GenBank/DDBJ whole genome shotgun (WGS) entry which is preliminary data.</text>
</comment>
<proteinExistence type="predicted"/>
<accession>A0A9D4M0Z8</accession>
<evidence type="ECO:0000313" key="1">
    <source>
        <dbReference type="EMBL" id="KAH3867835.1"/>
    </source>
</evidence>
<dbReference type="EMBL" id="JAIWYP010000002">
    <property type="protein sequence ID" value="KAH3867835.1"/>
    <property type="molecule type" value="Genomic_DNA"/>
</dbReference>
<organism evidence="1 2">
    <name type="scientific">Dreissena polymorpha</name>
    <name type="common">Zebra mussel</name>
    <name type="synonym">Mytilus polymorpha</name>
    <dbReference type="NCBI Taxonomy" id="45954"/>
    <lineage>
        <taxon>Eukaryota</taxon>
        <taxon>Metazoa</taxon>
        <taxon>Spiralia</taxon>
        <taxon>Lophotrochozoa</taxon>
        <taxon>Mollusca</taxon>
        <taxon>Bivalvia</taxon>
        <taxon>Autobranchia</taxon>
        <taxon>Heteroconchia</taxon>
        <taxon>Euheterodonta</taxon>
        <taxon>Imparidentia</taxon>
        <taxon>Neoheterodontei</taxon>
        <taxon>Myida</taxon>
        <taxon>Dreissenoidea</taxon>
        <taxon>Dreissenidae</taxon>
        <taxon>Dreissena</taxon>
    </lineage>
</organism>
<protein>
    <submittedName>
        <fullName evidence="1">Uncharacterized protein</fullName>
    </submittedName>
</protein>
<sequence>MGIMYANAASIAPDQPAQPLSTEIMQDFVISKAERGLLTRRSRALLATYGISPVFGQNLSLKIIKNSAVEGMCSQNRALN</sequence>
<reference evidence="1" key="1">
    <citation type="journal article" date="2019" name="bioRxiv">
        <title>The Genome of the Zebra Mussel, Dreissena polymorpha: A Resource for Invasive Species Research.</title>
        <authorList>
            <person name="McCartney M.A."/>
            <person name="Auch B."/>
            <person name="Kono T."/>
            <person name="Mallez S."/>
            <person name="Zhang Y."/>
            <person name="Obille A."/>
            <person name="Becker A."/>
            <person name="Abrahante J.E."/>
            <person name="Garbe J."/>
            <person name="Badalamenti J.P."/>
            <person name="Herman A."/>
            <person name="Mangelson H."/>
            <person name="Liachko I."/>
            <person name="Sullivan S."/>
            <person name="Sone E.D."/>
            <person name="Koren S."/>
            <person name="Silverstein K.A.T."/>
            <person name="Beckman K.B."/>
            <person name="Gohl D.M."/>
        </authorList>
    </citation>
    <scope>NUCLEOTIDE SEQUENCE</scope>
    <source>
        <strain evidence="1">Duluth1</strain>
        <tissue evidence="1">Whole animal</tissue>
    </source>
</reference>
<keyword evidence="2" id="KW-1185">Reference proteome</keyword>
<gene>
    <name evidence="1" type="ORF">DPMN_030972</name>
</gene>